<dbReference type="Pfam" id="PF26635">
    <property type="entry name" value="DUF8208"/>
    <property type="match status" value="1"/>
</dbReference>
<dbReference type="EMBL" id="JAARPT010000013">
    <property type="protein sequence ID" value="MBC1403116.1"/>
    <property type="molecule type" value="Genomic_DNA"/>
</dbReference>
<organism evidence="4 6">
    <name type="scientific">Listeria booriae</name>
    <dbReference type="NCBI Taxonomy" id="1552123"/>
    <lineage>
        <taxon>Bacteria</taxon>
        <taxon>Bacillati</taxon>
        <taxon>Bacillota</taxon>
        <taxon>Bacilli</taxon>
        <taxon>Bacillales</taxon>
        <taxon>Listeriaceae</taxon>
        <taxon>Listeria</taxon>
    </lineage>
</organism>
<feature type="transmembrane region" description="Helical" evidence="2">
    <location>
        <begin position="301"/>
        <end position="320"/>
    </location>
</feature>
<evidence type="ECO:0000313" key="7">
    <source>
        <dbReference type="Proteomes" id="UP000574104"/>
    </source>
</evidence>
<dbReference type="Proteomes" id="UP000574104">
    <property type="component" value="Unassembled WGS sequence"/>
</dbReference>
<feature type="compositionally biased region" description="Low complexity" evidence="1">
    <location>
        <begin position="443"/>
        <end position="452"/>
    </location>
</feature>
<feature type="compositionally biased region" description="Polar residues" evidence="1">
    <location>
        <begin position="501"/>
        <end position="521"/>
    </location>
</feature>
<name>A0A841YRU8_9LIST</name>
<feature type="compositionally biased region" description="Low complexity" evidence="1">
    <location>
        <begin position="528"/>
        <end position="548"/>
    </location>
</feature>
<evidence type="ECO:0000256" key="1">
    <source>
        <dbReference type="SAM" id="MobiDB-lite"/>
    </source>
</evidence>
<dbReference type="InterPro" id="IPR058521">
    <property type="entry name" value="DUF8208"/>
</dbReference>
<dbReference type="InterPro" id="IPR058066">
    <property type="entry name" value="pXO2-14_N"/>
</dbReference>
<dbReference type="EMBL" id="JAARSH010000016">
    <property type="protein sequence ID" value="MBC1617928.1"/>
    <property type="molecule type" value="Genomic_DNA"/>
</dbReference>
<evidence type="ECO:0000313" key="4">
    <source>
        <dbReference type="EMBL" id="MBC1403116.1"/>
    </source>
</evidence>
<dbReference type="Proteomes" id="UP000544413">
    <property type="component" value="Unassembled WGS sequence"/>
</dbReference>
<proteinExistence type="predicted"/>
<keyword evidence="2" id="KW-1133">Transmembrane helix</keyword>
<sequence>MRSPLTDEQIIDLLLRFSDVLRLTNWWSAIFREFMWAVNKGLATVIEALNTGLDQVFKLFRFFESTGVENFLTMYMPVFFALAGAAIVYMGFQIMRNKGEPSKMVSALLIGITLFVVLPWGMTQMKELVIAGKRILPTTQNQSLGVIQSNITDVYQIDKEGWVSVSPTKLNDISGMQDIKMLDITESVDMGGFFFDDGPLSEDGKQILAKKLTKVGDKYALVKPNSHFFTEDQTYYRYSWHPWLMLFGLLGKALVVFFTMMKVIQLIMELGVLKMFTTATAMTDIDGQRNKKLVMKIRNTFIVLYIAIALLFIYDLAIAFVNTSEVNVVVKAFSILVISIYFMDGPNFIEELLGIDAGLKSMSQSVIAATMGARGAVDATKGAGNIAKKGAAASFKMSKKGAGGLFKAGAAGKGALDGFLERQRAKKAAEGAGPPGGKGPGTSPGQTPQQGANSPGAQGASNGESSSGGTDQSNGLPPSTGGPSGGGSSGPGITPRPGDISSGSGSKPTGATTQKKTQNVKAKSPENAAKQGQKQAAQKVAAKQKQGVTKPGGQAAALLNGQKPLDTKPKLNEASLPKAATSAKDAMESSPAFTGRKPDKESVSDKLMGAYANTTQKMHDSKTMQQARKVYDVSKNTTRGKEK</sequence>
<evidence type="ECO:0000313" key="5">
    <source>
        <dbReference type="EMBL" id="MBC1617928.1"/>
    </source>
</evidence>
<evidence type="ECO:0000256" key="2">
    <source>
        <dbReference type="SAM" id="Phobius"/>
    </source>
</evidence>
<accession>A0A841YRU8</accession>
<dbReference type="AlphaFoldDB" id="A0A841YRU8"/>
<feature type="transmembrane region" description="Helical" evidence="2">
    <location>
        <begin position="72"/>
        <end position="92"/>
    </location>
</feature>
<evidence type="ECO:0000313" key="6">
    <source>
        <dbReference type="Proteomes" id="UP000544413"/>
    </source>
</evidence>
<feature type="domain" description="DUF8208" evidence="3">
    <location>
        <begin position="24"/>
        <end position="369"/>
    </location>
</feature>
<gene>
    <name evidence="4" type="ORF">HB836_16100</name>
    <name evidence="5" type="ORF">HB904_17255</name>
</gene>
<feature type="transmembrane region" description="Helical" evidence="2">
    <location>
        <begin position="243"/>
        <end position="264"/>
    </location>
</feature>
<feature type="transmembrane region" description="Helical" evidence="2">
    <location>
        <begin position="104"/>
        <end position="122"/>
    </location>
</feature>
<feature type="compositionally biased region" description="Gly residues" evidence="1">
    <location>
        <begin position="433"/>
        <end position="442"/>
    </location>
</feature>
<feature type="compositionally biased region" description="Polar residues" evidence="1">
    <location>
        <begin position="453"/>
        <end position="474"/>
    </location>
</feature>
<comment type="caution">
    <text evidence="4">The sequence shown here is derived from an EMBL/GenBank/DDBJ whole genome shotgun (WGS) entry which is preliminary data.</text>
</comment>
<dbReference type="NCBIfam" id="NF045890">
    <property type="entry name" value="conj_pls20_p028"/>
    <property type="match status" value="1"/>
</dbReference>
<feature type="region of interest" description="Disordered" evidence="1">
    <location>
        <begin position="423"/>
        <end position="643"/>
    </location>
</feature>
<keyword evidence="2" id="KW-0472">Membrane</keyword>
<evidence type="ECO:0000259" key="3">
    <source>
        <dbReference type="Pfam" id="PF26635"/>
    </source>
</evidence>
<reference evidence="6 7" key="1">
    <citation type="submission" date="2020-03" db="EMBL/GenBank/DDBJ databases">
        <title>Soil Listeria distribution.</title>
        <authorList>
            <person name="Liao J."/>
            <person name="Wiedmann M."/>
        </authorList>
    </citation>
    <scope>NUCLEOTIDE SEQUENCE [LARGE SCALE GENOMIC DNA]</scope>
    <source>
        <strain evidence="5 7">FSL L7-1299</strain>
        <strain evidence="4 6">FSL L7-1658</strain>
    </source>
</reference>
<dbReference type="RefSeq" id="WP_185406833.1">
    <property type="nucleotide sequence ID" value="NZ_JAARPT010000013.1"/>
</dbReference>
<protein>
    <recommendedName>
        <fullName evidence="3">DUF8208 domain-containing protein</fullName>
    </recommendedName>
</protein>
<keyword evidence="2" id="KW-0812">Transmembrane</keyword>